<dbReference type="InterPro" id="IPR004606">
    <property type="entry name" value="Mop_domain"/>
</dbReference>
<keyword evidence="4" id="KW-0547">Nucleotide-binding</keyword>
<proteinExistence type="predicted"/>
<gene>
    <name evidence="4" type="ORF">XV03_22960</name>
</gene>
<reference evidence="4 5" key="1">
    <citation type="journal article" date="2017" name="Genome Biol. Evol.">
        <title>Population Structure and Local Adaptation of MAC Lung Disease Agent Mycobacterium avium subsp. hominissuis.</title>
        <authorList>
            <person name="Yano H."/>
            <person name="Iwamoto T."/>
            <person name="Nishiuchi Y."/>
            <person name="Nakajima C."/>
            <person name="Starkova D.A."/>
            <person name="Mokrousov I."/>
            <person name="Narvskaya O."/>
            <person name="Yoshida S."/>
            <person name="Arikawa K."/>
            <person name="Nakanishi N."/>
            <person name="Osaki K."/>
            <person name="Nakagawa I."/>
            <person name="Ato M."/>
            <person name="Suzuki Y."/>
            <person name="Maruyama F."/>
        </authorList>
    </citation>
    <scope>NUCLEOTIDE SEQUENCE [LARGE SCALE GENOMIC DNA]</scope>
    <source>
        <strain evidence="4 5">OCU466</strain>
    </source>
</reference>
<evidence type="ECO:0000256" key="1">
    <source>
        <dbReference type="ARBA" id="ARBA00022505"/>
    </source>
</evidence>
<protein>
    <submittedName>
        <fullName evidence="4">Molybdenum ABC transporter ATP-binding protein</fullName>
    </submittedName>
</protein>
<feature type="non-terminal residue" evidence="4">
    <location>
        <position position="1"/>
    </location>
</feature>
<evidence type="ECO:0000313" key="4">
    <source>
        <dbReference type="EMBL" id="PBJ30235.1"/>
    </source>
</evidence>
<dbReference type="GO" id="GO:0015689">
    <property type="term" value="P:molybdate ion transport"/>
    <property type="evidence" value="ECO:0007669"/>
    <property type="project" value="InterPro"/>
</dbReference>
<dbReference type="PROSITE" id="PS51866">
    <property type="entry name" value="MOP"/>
    <property type="match status" value="1"/>
</dbReference>
<evidence type="ECO:0000313" key="5">
    <source>
        <dbReference type="Proteomes" id="UP000218842"/>
    </source>
</evidence>
<dbReference type="AlphaFoldDB" id="A0A2A3L2R2"/>
<comment type="caution">
    <text evidence="4">The sequence shown here is derived from an EMBL/GenBank/DDBJ whole genome shotgun (WGS) entry which is preliminary data.</text>
</comment>
<dbReference type="Proteomes" id="UP000218842">
    <property type="component" value="Unassembled WGS sequence"/>
</dbReference>
<dbReference type="Pfam" id="PF03459">
    <property type="entry name" value="TOBE"/>
    <property type="match status" value="1"/>
</dbReference>
<dbReference type="RefSeq" id="WP_179294727.1">
    <property type="nucleotide sequence ID" value="NZ_LBGZ01000142.1"/>
</dbReference>
<dbReference type="GO" id="GO:0005524">
    <property type="term" value="F:ATP binding"/>
    <property type="evidence" value="ECO:0007669"/>
    <property type="project" value="UniProtKB-KW"/>
</dbReference>
<evidence type="ECO:0000259" key="3">
    <source>
        <dbReference type="PROSITE" id="PS51866"/>
    </source>
</evidence>
<keyword evidence="1 2" id="KW-0500">Molybdenum</keyword>
<dbReference type="InterPro" id="IPR008995">
    <property type="entry name" value="Mo/tungstate-bd_C_term_dom"/>
</dbReference>
<feature type="domain" description="Mop" evidence="3">
    <location>
        <begin position="1"/>
        <end position="62"/>
    </location>
</feature>
<accession>A0A2A3L2R2</accession>
<evidence type="ECO:0000256" key="2">
    <source>
        <dbReference type="PROSITE-ProRule" id="PRU01213"/>
    </source>
</evidence>
<organism evidence="4 5">
    <name type="scientific">Mycobacterium avium subsp. hominissuis</name>
    <dbReference type="NCBI Taxonomy" id="439334"/>
    <lineage>
        <taxon>Bacteria</taxon>
        <taxon>Bacillati</taxon>
        <taxon>Actinomycetota</taxon>
        <taxon>Actinomycetes</taxon>
        <taxon>Mycobacteriales</taxon>
        <taxon>Mycobacteriaceae</taxon>
        <taxon>Mycobacterium</taxon>
        <taxon>Mycobacterium avium complex (MAC)</taxon>
    </lineage>
</organism>
<name>A0A2A3L2R2_MYCAV</name>
<dbReference type="EMBL" id="LBGZ01000142">
    <property type="protein sequence ID" value="PBJ30235.1"/>
    <property type="molecule type" value="Genomic_DNA"/>
</dbReference>
<dbReference type="Gene3D" id="2.40.50.100">
    <property type="match status" value="1"/>
</dbReference>
<dbReference type="InterPro" id="IPR005116">
    <property type="entry name" value="Transp-assoc_OB_typ1"/>
</dbReference>
<keyword evidence="4" id="KW-0067">ATP-binding</keyword>
<sequence length="69" mass="7200">VEVTVAEMDVRGAAVLVRGAQQPDGAPGLAAEITVDAASELRLTPGDRVWFSVKAHEVVLYPATAAAER</sequence>
<dbReference type="SUPFAM" id="SSF50331">
    <property type="entry name" value="MOP-like"/>
    <property type="match status" value="1"/>
</dbReference>